<dbReference type="NCBIfam" id="NF001097">
    <property type="entry name" value="PRK00129.1"/>
    <property type="match status" value="1"/>
</dbReference>
<dbReference type="AlphaFoldDB" id="A0A239B497"/>
<dbReference type="Proteomes" id="UP000198310">
    <property type="component" value="Unassembled WGS sequence"/>
</dbReference>
<dbReference type="GO" id="GO:0016757">
    <property type="term" value="F:glycosyltransferase activity"/>
    <property type="evidence" value="ECO:0007669"/>
    <property type="project" value="UniProtKB-KW"/>
</dbReference>
<proteinExistence type="predicted"/>
<evidence type="ECO:0000256" key="1">
    <source>
        <dbReference type="SAM" id="MobiDB-lite"/>
    </source>
</evidence>
<feature type="region of interest" description="Disordered" evidence="1">
    <location>
        <begin position="1"/>
        <end position="20"/>
    </location>
</feature>
<gene>
    <name evidence="3" type="ORF">SAMN06269173_11818</name>
</gene>
<dbReference type="InterPro" id="IPR029057">
    <property type="entry name" value="PRTase-like"/>
</dbReference>
<protein>
    <submittedName>
        <fullName evidence="3">Uracil phosphoribosyltransferase</fullName>
    </submittedName>
</protein>
<dbReference type="CDD" id="cd06223">
    <property type="entry name" value="PRTases_typeI"/>
    <property type="match status" value="1"/>
</dbReference>
<dbReference type="Pfam" id="PF14681">
    <property type="entry name" value="UPRTase"/>
    <property type="match status" value="1"/>
</dbReference>
<dbReference type="PANTHER" id="PTHR11608">
    <property type="entry name" value="BIFUNCTIONAL PROTEIN PYRR"/>
    <property type="match status" value="1"/>
</dbReference>
<accession>A0A239B497</accession>
<dbReference type="EMBL" id="FZNS01000018">
    <property type="protein sequence ID" value="SNS02690.1"/>
    <property type="molecule type" value="Genomic_DNA"/>
</dbReference>
<evidence type="ECO:0000313" key="3">
    <source>
        <dbReference type="EMBL" id="SNS02690.1"/>
    </source>
</evidence>
<dbReference type="RefSeq" id="WP_082455614.1">
    <property type="nucleotide sequence ID" value="NZ_FZNS01000018.1"/>
</dbReference>
<keyword evidence="3" id="KW-0808">Transferase</keyword>
<dbReference type="SUPFAM" id="SSF53271">
    <property type="entry name" value="PRTase-like"/>
    <property type="match status" value="1"/>
</dbReference>
<organism evidence="3 4">
    <name type="scientific">Hymenobacter mucosus</name>
    <dbReference type="NCBI Taxonomy" id="1411120"/>
    <lineage>
        <taxon>Bacteria</taxon>
        <taxon>Pseudomonadati</taxon>
        <taxon>Bacteroidota</taxon>
        <taxon>Cytophagia</taxon>
        <taxon>Cytophagales</taxon>
        <taxon>Hymenobacteraceae</taxon>
        <taxon>Hymenobacter</taxon>
    </lineage>
</organism>
<keyword evidence="3" id="KW-0328">Glycosyltransferase</keyword>
<sequence length="241" mass="26328">MDALKPIPATTPVAAAPSKPAEPLYDSSRVHIVCAEPSIANHFLAELRDVTVQHDSLRFRRNLQRLGEIIAYRISSQLSYTDKTVTTPLGESSSKQLHDFPVLATVLRAGLPFHQGFLNYFDQSPSAFAAAYRIEGTAQVQVQVDYLSAPSLDERVLILADPMLASGKSLVQTYRAMLRFGTPRQVHIAAVIASPQGVEYVTREVPEANLWVAAIDDHLNEQAYIVPGLGDAGDLSYGSKL</sequence>
<dbReference type="PANTHER" id="PTHR11608:SF0">
    <property type="entry name" value="BIFUNCTIONAL PROTEIN PYRR"/>
    <property type="match status" value="1"/>
</dbReference>
<feature type="domain" description="Phosphoribosyltransferase" evidence="2">
    <location>
        <begin position="39"/>
        <end position="238"/>
    </location>
</feature>
<evidence type="ECO:0000259" key="2">
    <source>
        <dbReference type="Pfam" id="PF14681"/>
    </source>
</evidence>
<reference evidence="4" key="1">
    <citation type="submission" date="2017-06" db="EMBL/GenBank/DDBJ databases">
        <authorList>
            <person name="Varghese N."/>
            <person name="Submissions S."/>
        </authorList>
    </citation>
    <scope>NUCLEOTIDE SEQUENCE [LARGE SCALE GENOMIC DNA]</scope>
    <source>
        <strain evidence="4">DSM 28041</strain>
    </source>
</reference>
<name>A0A239B497_9BACT</name>
<dbReference type="InterPro" id="IPR050137">
    <property type="entry name" value="PyrR_bifunctional"/>
</dbReference>
<dbReference type="Gene3D" id="3.40.50.2020">
    <property type="match status" value="1"/>
</dbReference>
<evidence type="ECO:0000313" key="4">
    <source>
        <dbReference type="Proteomes" id="UP000198310"/>
    </source>
</evidence>
<dbReference type="InterPro" id="IPR000836">
    <property type="entry name" value="PRTase_dom"/>
</dbReference>
<keyword evidence="4" id="KW-1185">Reference proteome</keyword>